<dbReference type="PANTHER" id="PTHR45686">
    <property type="entry name" value="ADP-RIBOSYLATION FACTOR GTPASE ACTIVATING PROTEIN 3, ISOFORM H-RELATED"/>
    <property type="match status" value="1"/>
</dbReference>
<organism evidence="3 4">
    <name type="scientific">Pythium insidiosum</name>
    <name type="common">Pythiosis disease agent</name>
    <dbReference type="NCBI Taxonomy" id="114742"/>
    <lineage>
        <taxon>Eukaryota</taxon>
        <taxon>Sar</taxon>
        <taxon>Stramenopiles</taxon>
        <taxon>Oomycota</taxon>
        <taxon>Peronosporomycetes</taxon>
        <taxon>Pythiales</taxon>
        <taxon>Pythiaceae</taxon>
        <taxon>Pythium</taxon>
    </lineage>
</organism>
<name>A0AAD5Q038_PYTIN</name>
<accession>A0AAD5Q038</accession>
<keyword evidence="4" id="KW-1185">Reference proteome</keyword>
<reference evidence="3" key="1">
    <citation type="submission" date="2021-12" db="EMBL/GenBank/DDBJ databases">
        <title>Prjna785345.</title>
        <authorList>
            <person name="Rujirawat T."/>
            <person name="Krajaejun T."/>
        </authorList>
    </citation>
    <scope>NUCLEOTIDE SEQUENCE</scope>
    <source>
        <strain evidence="3">Pi057C3</strain>
    </source>
</reference>
<dbReference type="AlphaFoldDB" id="A0AAD5Q038"/>
<evidence type="ECO:0000256" key="2">
    <source>
        <dbReference type="ARBA" id="ARBA00022833"/>
    </source>
</evidence>
<dbReference type="GO" id="GO:0046872">
    <property type="term" value="F:metal ion binding"/>
    <property type="evidence" value="ECO:0007669"/>
    <property type="project" value="UniProtKB-KW"/>
</dbReference>
<gene>
    <name evidence="3" type="ORF">P43SY_011284</name>
</gene>
<dbReference type="EMBL" id="JAKCXM010004826">
    <property type="protein sequence ID" value="KAJ0389117.1"/>
    <property type="molecule type" value="Genomic_DNA"/>
</dbReference>
<dbReference type="PANTHER" id="PTHR45686:SF4">
    <property type="entry name" value="ADP-RIBOSYLATION FACTOR GTPASE ACTIVATING PROTEIN 3, ISOFORM H"/>
    <property type="match status" value="1"/>
</dbReference>
<dbReference type="GO" id="GO:0000139">
    <property type="term" value="C:Golgi membrane"/>
    <property type="evidence" value="ECO:0007669"/>
    <property type="project" value="GOC"/>
</dbReference>
<evidence type="ECO:0000256" key="1">
    <source>
        <dbReference type="ARBA" id="ARBA00022723"/>
    </source>
</evidence>
<comment type="caution">
    <text evidence="3">The sequence shown here is derived from an EMBL/GenBank/DDBJ whole genome shotgun (WGS) entry which is preliminary data.</text>
</comment>
<keyword evidence="1" id="KW-0479">Metal-binding</keyword>
<sequence>MYEGGNAEARKHFKQYGVQETTSIEAKYNSKGAQLYKIALAKKVKASTVRVLEQAVETSTETSMGSRRS</sequence>
<protein>
    <submittedName>
        <fullName evidence="3">Uncharacterized protein</fullName>
    </submittedName>
</protein>
<proteinExistence type="predicted"/>
<dbReference type="Proteomes" id="UP001209570">
    <property type="component" value="Unassembled WGS sequence"/>
</dbReference>
<evidence type="ECO:0000313" key="4">
    <source>
        <dbReference type="Proteomes" id="UP001209570"/>
    </source>
</evidence>
<dbReference type="GO" id="GO:0048205">
    <property type="term" value="P:COPI coating of Golgi vesicle"/>
    <property type="evidence" value="ECO:0007669"/>
    <property type="project" value="TreeGrafter"/>
</dbReference>
<evidence type="ECO:0000313" key="3">
    <source>
        <dbReference type="EMBL" id="KAJ0389117.1"/>
    </source>
</evidence>
<keyword evidence="2" id="KW-0862">Zinc</keyword>